<name>A0ABU6AGU4_9PSEU</name>
<keyword evidence="1" id="KW-0472">Membrane</keyword>
<evidence type="ECO:0000313" key="2">
    <source>
        <dbReference type="EMBL" id="MEB3370762.1"/>
    </source>
</evidence>
<keyword evidence="3" id="KW-1185">Reference proteome</keyword>
<keyword evidence="1" id="KW-0812">Transmembrane</keyword>
<dbReference type="Proteomes" id="UP001327093">
    <property type="component" value="Unassembled WGS sequence"/>
</dbReference>
<feature type="transmembrane region" description="Helical" evidence="1">
    <location>
        <begin position="18"/>
        <end position="35"/>
    </location>
</feature>
<dbReference type="RefSeq" id="WP_324268230.1">
    <property type="nucleotide sequence ID" value="NZ_JAWLNX010000021.1"/>
</dbReference>
<keyword evidence="1" id="KW-1133">Transmembrane helix</keyword>
<proteinExistence type="predicted"/>
<organism evidence="2 3">
    <name type="scientific">Saccharopolyspora mangrovi</name>
    <dbReference type="NCBI Taxonomy" id="3082379"/>
    <lineage>
        <taxon>Bacteria</taxon>
        <taxon>Bacillati</taxon>
        <taxon>Actinomycetota</taxon>
        <taxon>Actinomycetes</taxon>
        <taxon>Pseudonocardiales</taxon>
        <taxon>Pseudonocardiaceae</taxon>
        <taxon>Saccharopolyspora</taxon>
    </lineage>
</organism>
<dbReference type="EMBL" id="JAWLNX010000021">
    <property type="protein sequence ID" value="MEB3370762.1"/>
    <property type="molecule type" value="Genomic_DNA"/>
</dbReference>
<feature type="transmembrane region" description="Helical" evidence="1">
    <location>
        <begin position="151"/>
        <end position="169"/>
    </location>
</feature>
<feature type="transmembrane region" description="Helical" evidence="1">
    <location>
        <begin position="41"/>
        <end position="63"/>
    </location>
</feature>
<accession>A0ABU6AGU4</accession>
<evidence type="ECO:0008006" key="4">
    <source>
        <dbReference type="Google" id="ProtNLM"/>
    </source>
</evidence>
<evidence type="ECO:0000313" key="3">
    <source>
        <dbReference type="Proteomes" id="UP001327093"/>
    </source>
</evidence>
<feature type="transmembrane region" description="Helical" evidence="1">
    <location>
        <begin position="84"/>
        <end position="109"/>
    </location>
</feature>
<feature type="transmembrane region" description="Helical" evidence="1">
    <location>
        <begin position="189"/>
        <end position="209"/>
    </location>
</feature>
<feature type="transmembrane region" description="Helical" evidence="1">
    <location>
        <begin position="115"/>
        <end position="139"/>
    </location>
</feature>
<protein>
    <recommendedName>
        <fullName evidence="4">ABC transporter permease</fullName>
    </recommendedName>
</protein>
<sequence length="221" mass="22637">MIALIRYQLAELGHSQRYVPPVLVHIGLLAVFYSANQGPALPGYAVTAASSLVAAAWLMIASAGLSGPEQRMIVAAHAGSSTRVLIGVVLTVLSCSAGLAVLAVGWGAVTHGADVPLATLGLGLLVHLICTVFGVAVALPCSALVIPRIGYTLVAAVVGLTVTLLAKWVPFAFPLLFALGADTAPPAVLVQAGLTAVLLLVLTTALTAWRQDFGMSTHMTR</sequence>
<reference evidence="2 3" key="1">
    <citation type="submission" date="2023-10" db="EMBL/GenBank/DDBJ databases">
        <title>Saccharopolyspora sp. nov., isolated from mangrove soil.</title>
        <authorList>
            <person name="Lu Y."/>
            <person name="Liu W."/>
        </authorList>
    </citation>
    <scope>NUCLEOTIDE SEQUENCE [LARGE SCALE GENOMIC DNA]</scope>
    <source>
        <strain evidence="2 3">S2-29</strain>
    </source>
</reference>
<comment type="caution">
    <text evidence="2">The sequence shown here is derived from an EMBL/GenBank/DDBJ whole genome shotgun (WGS) entry which is preliminary data.</text>
</comment>
<evidence type="ECO:0000256" key="1">
    <source>
        <dbReference type="SAM" id="Phobius"/>
    </source>
</evidence>
<gene>
    <name evidence="2" type="ORF">R4I43_25495</name>
</gene>